<dbReference type="SUPFAM" id="SSF103473">
    <property type="entry name" value="MFS general substrate transporter"/>
    <property type="match status" value="1"/>
</dbReference>
<dbReference type="Proteomes" id="UP000093902">
    <property type="component" value="Unassembled WGS sequence"/>
</dbReference>
<dbReference type="GO" id="GO:0022857">
    <property type="term" value="F:transmembrane transporter activity"/>
    <property type="evidence" value="ECO:0007669"/>
    <property type="project" value="InterPro"/>
</dbReference>
<dbReference type="PROSITE" id="PS00216">
    <property type="entry name" value="SUGAR_TRANSPORT_1"/>
    <property type="match status" value="1"/>
</dbReference>
<evidence type="ECO:0000313" key="9">
    <source>
        <dbReference type="EMBL" id="OBB26076.1"/>
    </source>
</evidence>
<organism evidence="9 10">
    <name type="scientific">Mycolicibacterium peregrinum</name>
    <name type="common">Mycobacterium peregrinum</name>
    <dbReference type="NCBI Taxonomy" id="43304"/>
    <lineage>
        <taxon>Bacteria</taxon>
        <taxon>Bacillati</taxon>
        <taxon>Actinomycetota</taxon>
        <taxon>Actinomycetes</taxon>
        <taxon>Mycobacteriales</taxon>
        <taxon>Mycobacteriaceae</taxon>
        <taxon>Mycolicibacterium</taxon>
    </lineage>
</organism>
<feature type="transmembrane region" description="Helical" evidence="7">
    <location>
        <begin position="101"/>
        <end position="117"/>
    </location>
</feature>
<dbReference type="CDD" id="cd17325">
    <property type="entry name" value="MFS_MdtG_SLC18_like"/>
    <property type="match status" value="1"/>
</dbReference>
<evidence type="ECO:0000256" key="3">
    <source>
        <dbReference type="ARBA" id="ARBA00022475"/>
    </source>
</evidence>
<dbReference type="PANTHER" id="PTHR23517:SF3">
    <property type="entry name" value="INTEGRAL MEMBRANE TRANSPORT PROTEIN"/>
    <property type="match status" value="1"/>
</dbReference>
<dbReference type="PROSITE" id="PS50850">
    <property type="entry name" value="MFS"/>
    <property type="match status" value="1"/>
</dbReference>
<dbReference type="InterPro" id="IPR036259">
    <property type="entry name" value="MFS_trans_sf"/>
</dbReference>
<dbReference type="Gene3D" id="1.20.1250.20">
    <property type="entry name" value="MFS general substrate transporter like domains"/>
    <property type="match status" value="2"/>
</dbReference>
<evidence type="ECO:0000259" key="8">
    <source>
        <dbReference type="PROSITE" id="PS50850"/>
    </source>
</evidence>
<feature type="transmembrane region" description="Helical" evidence="7">
    <location>
        <begin position="166"/>
        <end position="184"/>
    </location>
</feature>
<dbReference type="InterPro" id="IPR005829">
    <property type="entry name" value="Sugar_transporter_CS"/>
</dbReference>
<dbReference type="InterPro" id="IPR050171">
    <property type="entry name" value="MFS_Transporters"/>
</dbReference>
<dbReference type="AlphaFoldDB" id="A0A1A0QVA1"/>
<dbReference type="Pfam" id="PF07690">
    <property type="entry name" value="MFS_1"/>
    <property type="match status" value="1"/>
</dbReference>
<dbReference type="PANTHER" id="PTHR23517">
    <property type="entry name" value="RESISTANCE PROTEIN MDTM, PUTATIVE-RELATED-RELATED"/>
    <property type="match status" value="1"/>
</dbReference>
<dbReference type="RefSeq" id="WP_064935056.1">
    <property type="nucleotide sequence ID" value="NZ_LZSO01000035.1"/>
</dbReference>
<dbReference type="InterPro" id="IPR020846">
    <property type="entry name" value="MFS_dom"/>
</dbReference>
<feature type="transmembrane region" description="Helical" evidence="7">
    <location>
        <begin position="43"/>
        <end position="64"/>
    </location>
</feature>
<evidence type="ECO:0000313" key="10">
    <source>
        <dbReference type="Proteomes" id="UP000093902"/>
    </source>
</evidence>
<feature type="transmembrane region" description="Helical" evidence="7">
    <location>
        <begin position="138"/>
        <end position="160"/>
    </location>
</feature>
<keyword evidence="3" id="KW-1003">Cell membrane</keyword>
<evidence type="ECO:0000256" key="7">
    <source>
        <dbReference type="SAM" id="Phobius"/>
    </source>
</evidence>
<dbReference type="InterPro" id="IPR011701">
    <property type="entry name" value="MFS"/>
</dbReference>
<keyword evidence="5 7" id="KW-1133">Transmembrane helix</keyword>
<gene>
    <name evidence="9" type="ORF">A5792_27305</name>
</gene>
<feature type="transmembrane region" description="Helical" evidence="7">
    <location>
        <begin position="76"/>
        <end position="95"/>
    </location>
</feature>
<evidence type="ECO:0000256" key="5">
    <source>
        <dbReference type="ARBA" id="ARBA00022989"/>
    </source>
</evidence>
<proteinExistence type="predicted"/>
<feature type="transmembrane region" description="Helical" evidence="7">
    <location>
        <begin position="208"/>
        <end position="226"/>
    </location>
</feature>
<evidence type="ECO:0000256" key="6">
    <source>
        <dbReference type="ARBA" id="ARBA00023136"/>
    </source>
</evidence>
<feature type="transmembrane region" description="Helical" evidence="7">
    <location>
        <begin position="238"/>
        <end position="259"/>
    </location>
</feature>
<feature type="transmembrane region" description="Helical" evidence="7">
    <location>
        <begin position="346"/>
        <end position="379"/>
    </location>
</feature>
<evidence type="ECO:0000256" key="2">
    <source>
        <dbReference type="ARBA" id="ARBA00022448"/>
    </source>
</evidence>
<sequence length="392" mass="39521">MSEGIPLRSLATTVFLPSAIFGIGQGAGAPVIALVARDLGASVGVAGFIVALVGLGAVCGDLPAGRMVARFGERRSIIVGSSLGTAGVLLCLIAWNPLVLGIGVLLTGFSSAVWGLARQSYLAEAVGVERRARAMAMFAMTWRLGYFIGPLIGAAVILAVGTHGGFLVQLVGIVVSGYLMARLADPPRAEGAVPGGARLAEIVRTHRALLGTLGLGALMMGAARSSRDAVLPLWADHIGLSAATASVVFGIGALADLLCSYPSGVVMDRYGRRAMAVPSLVVIGASLFALPFAAGVVGMTAVAVLMGVGNGLGNGVIMTLGADVAPTATRAEFLAAWRLMHDSGMFFGPLAVGGVAAVAPLGVAAAALGAVSCAGAATMHRFIPRFSPRLVR</sequence>
<evidence type="ECO:0000256" key="4">
    <source>
        <dbReference type="ARBA" id="ARBA00022692"/>
    </source>
</evidence>
<evidence type="ECO:0000256" key="1">
    <source>
        <dbReference type="ARBA" id="ARBA00004651"/>
    </source>
</evidence>
<comment type="subcellular location">
    <subcellularLocation>
        <location evidence="1">Cell membrane</location>
        <topology evidence="1">Multi-pass membrane protein</topology>
    </subcellularLocation>
</comment>
<protein>
    <submittedName>
        <fullName evidence="9">Transporter</fullName>
    </submittedName>
</protein>
<keyword evidence="4 7" id="KW-0812">Transmembrane</keyword>
<keyword evidence="6 7" id="KW-0472">Membrane</keyword>
<dbReference type="OrthoDB" id="3285241at2"/>
<keyword evidence="2" id="KW-0813">Transport</keyword>
<reference evidence="10" key="1">
    <citation type="submission" date="2016-06" db="EMBL/GenBank/DDBJ databases">
        <authorList>
            <person name="Sutton G."/>
            <person name="Brinkac L."/>
            <person name="Sanka R."/>
            <person name="Adams M."/>
            <person name="Lau E."/>
            <person name="Mehaffy C."/>
            <person name="Tameris M."/>
            <person name="Hatherill M."/>
            <person name="Hanekom W."/>
            <person name="Mahomed H."/>
            <person name="Mcshane H."/>
        </authorList>
    </citation>
    <scope>NUCLEOTIDE SEQUENCE [LARGE SCALE GENOMIC DNA]</scope>
    <source>
        <strain evidence="10">852002-51209_SCH5440388</strain>
    </source>
</reference>
<name>A0A1A0QVA1_MYCPR</name>
<accession>A0A1A0QVA1</accession>
<dbReference type="GO" id="GO:0005886">
    <property type="term" value="C:plasma membrane"/>
    <property type="evidence" value="ECO:0007669"/>
    <property type="project" value="UniProtKB-SubCell"/>
</dbReference>
<feature type="transmembrane region" description="Helical" evidence="7">
    <location>
        <begin position="280"/>
        <end position="308"/>
    </location>
</feature>
<dbReference type="EMBL" id="LZSO01000035">
    <property type="protein sequence ID" value="OBB26076.1"/>
    <property type="molecule type" value="Genomic_DNA"/>
</dbReference>
<comment type="caution">
    <text evidence="9">The sequence shown here is derived from an EMBL/GenBank/DDBJ whole genome shotgun (WGS) entry which is preliminary data.</text>
</comment>
<feature type="domain" description="Major facilitator superfamily (MFS) profile" evidence="8">
    <location>
        <begin position="10"/>
        <end position="387"/>
    </location>
</feature>
<dbReference type="STRING" id="43304.GCA_001403655_00650"/>